<dbReference type="GO" id="GO:0007059">
    <property type="term" value="P:chromosome segregation"/>
    <property type="evidence" value="ECO:0007669"/>
    <property type="project" value="InterPro"/>
</dbReference>
<evidence type="ECO:0000256" key="2">
    <source>
        <dbReference type="ARBA" id="ARBA00047182"/>
    </source>
</evidence>
<evidence type="ECO:0000256" key="1">
    <source>
        <dbReference type="ARBA" id="ARBA00006836"/>
    </source>
</evidence>
<evidence type="ECO:0000313" key="4">
    <source>
        <dbReference type="EMBL" id="CAG6453320.1"/>
    </source>
</evidence>
<accession>A0A8D8ABE4</accession>
<organism evidence="4">
    <name type="scientific">Culex pipiens</name>
    <name type="common">House mosquito</name>
    <dbReference type="NCBI Taxonomy" id="7175"/>
    <lineage>
        <taxon>Eukaryota</taxon>
        <taxon>Metazoa</taxon>
        <taxon>Ecdysozoa</taxon>
        <taxon>Arthropoda</taxon>
        <taxon>Hexapoda</taxon>
        <taxon>Insecta</taxon>
        <taxon>Pterygota</taxon>
        <taxon>Neoptera</taxon>
        <taxon>Endopterygota</taxon>
        <taxon>Diptera</taxon>
        <taxon>Nematocera</taxon>
        <taxon>Culicoidea</taxon>
        <taxon>Culicidae</taxon>
        <taxon>Culicinae</taxon>
        <taxon>Culicini</taxon>
        <taxon>Culex</taxon>
        <taxon>Culex</taxon>
    </lineage>
</organism>
<dbReference type="PANTHER" id="PTHR28573:SF1">
    <property type="entry name" value="SPINDLE AND KINETOCHORE-ASSOCIATED PROTEIN 1"/>
    <property type="match status" value="1"/>
</dbReference>
<protein>
    <recommendedName>
        <fullName evidence="2">SKA complex subunit 1</fullName>
    </recommendedName>
    <alternativeName>
        <fullName evidence="3">Spindle and kinetochore-associated protein 1</fullName>
    </alternativeName>
</protein>
<dbReference type="PANTHER" id="PTHR28573">
    <property type="entry name" value="SPINDLE AND KINETOCHORE-ASSOCIATED PROTEIN 1"/>
    <property type="match status" value="1"/>
</dbReference>
<dbReference type="Gene3D" id="1.10.10.1890">
    <property type="entry name" value="Ska1 microtubule binding domain-like"/>
    <property type="match status" value="1"/>
</dbReference>
<dbReference type="GO" id="GO:0000940">
    <property type="term" value="C:outer kinetochore"/>
    <property type="evidence" value="ECO:0007669"/>
    <property type="project" value="TreeGrafter"/>
</dbReference>
<evidence type="ECO:0000256" key="3">
    <source>
        <dbReference type="ARBA" id="ARBA00047202"/>
    </source>
</evidence>
<dbReference type="GO" id="GO:0000278">
    <property type="term" value="P:mitotic cell cycle"/>
    <property type="evidence" value="ECO:0007669"/>
    <property type="project" value="TreeGrafter"/>
</dbReference>
<dbReference type="EMBL" id="HBUE01022614">
    <property type="protein sequence ID" value="CAG6453320.1"/>
    <property type="molecule type" value="Transcribed_RNA"/>
</dbReference>
<dbReference type="InterPro" id="IPR042031">
    <property type="entry name" value="SKA1_MBD_sf"/>
</dbReference>
<dbReference type="InterPro" id="IPR009829">
    <property type="entry name" value="SKA1"/>
</dbReference>
<dbReference type="GO" id="GO:0031110">
    <property type="term" value="P:regulation of microtubule polymerization or depolymerization"/>
    <property type="evidence" value="ECO:0007669"/>
    <property type="project" value="TreeGrafter"/>
</dbReference>
<sequence length="281" mass="32420">MESIETLLAKQADVINRIETFFDLQASRFQVVGQLNSLHHKARECSDAVQQAKNCLKRFRTDLGPRYAEVIRKMRLNELLILHLLEQLDRTDGGGGDGRKVLQAVQNGNDGEQVVKQEPASSVKPVASLATDRKMTLLDYQNSPFVSKMKPRCLSFLDFNVVISQEDFEQIPKYMRGRESVDELVTFLQTVVVACFEEKYTLLYKNKKAISNQQDLALWKAFNLQQAAFPNHKFVTQGDIARKMGRLIDKKVNGKIQMLRHLHIMQETRHEGTVYYFWIRE</sequence>
<dbReference type="GO" id="GO:0008017">
    <property type="term" value="F:microtubule binding"/>
    <property type="evidence" value="ECO:0007669"/>
    <property type="project" value="InterPro"/>
</dbReference>
<proteinExistence type="inferred from homology"/>
<comment type="similarity">
    <text evidence="1">Belongs to the SKA1 family.</text>
</comment>
<dbReference type="Pfam" id="PF07160">
    <property type="entry name" value="SKA1"/>
    <property type="match status" value="1"/>
</dbReference>
<dbReference type="GO" id="GO:0051301">
    <property type="term" value="P:cell division"/>
    <property type="evidence" value="ECO:0007669"/>
    <property type="project" value="InterPro"/>
</dbReference>
<name>A0A8D8ABE4_CULPI</name>
<dbReference type="AlphaFoldDB" id="A0A8D8ABE4"/>
<dbReference type="GO" id="GO:0005876">
    <property type="term" value="C:spindle microtubule"/>
    <property type="evidence" value="ECO:0007669"/>
    <property type="project" value="TreeGrafter"/>
</dbReference>
<dbReference type="GO" id="GO:0072686">
    <property type="term" value="C:mitotic spindle"/>
    <property type="evidence" value="ECO:0007669"/>
    <property type="project" value="TreeGrafter"/>
</dbReference>
<reference evidence="4" key="1">
    <citation type="submission" date="2021-05" db="EMBL/GenBank/DDBJ databases">
        <authorList>
            <person name="Alioto T."/>
            <person name="Alioto T."/>
            <person name="Gomez Garrido J."/>
        </authorList>
    </citation>
    <scope>NUCLEOTIDE SEQUENCE</scope>
</reference>